<dbReference type="SUPFAM" id="SSF52047">
    <property type="entry name" value="RNI-like"/>
    <property type="match status" value="1"/>
</dbReference>
<dbReference type="Gene3D" id="1.20.1280.50">
    <property type="match status" value="1"/>
</dbReference>
<dbReference type="Proteomes" id="UP000078512">
    <property type="component" value="Unassembled WGS sequence"/>
</dbReference>
<proteinExistence type="predicted"/>
<dbReference type="EMBL" id="KV442049">
    <property type="protein sequence ID" value="OAQ28288.1"/>
    <property type="molecule type" value="Genomic_DNA"/>
</dbReference>
<dbReference type="AlphaFoldDB" id="A0A197JTI0"/>
<reference evidence="2 3" key="1">
    <citation type="submission" date="2016-05" db="EMBL/GenBank/DDBJ databases">
        <title>Genome sequencing reveals origins of a unique bacterial endosymbiosis in the earliest lineages of terrestrial Fungi.</title>
        <authorList>
            <consortium name="DOE Joint Genome Institute"/>
            <person name="Uehling J."/>
            <person name="Gryganskyi A."/>
            <person name="Hameed K."/>
            <person name="Tschaplinski T."/>
            <person name="Misztal P."/>
            <person name="Wu S."/>
            <person name="Desiro A."/>
            <person name="Vande Pol N."/>
            <person name="Du Z.-Y."/>
            <person name="Zienkiewicz A."/>
            <person name="Zienkiewicz K."/>
            <person name="Morin E."/>
            <person name="Tisserant E."/>
            <person name="Splivallo R."/>
            <person name="Hainaut M."/>
            <person name="Henrissat B."/>
            <person name="Ohm R."/>
            <person name="Kuo A."/>
            <person name="Yan J."/>
            <person name="Lipzen A."/>
            <person name="Nolan M."/>
            <person name="Labutti K."/>
            <person name="Barry K."/>
            <person name="Goldstein A."/>
            <person name="Labbe J."/>
            <person name="Schadt C."/>
            <person name="Tuskan G."/>
            <person name="Grigoriev I."/>
            <person name="Martin F."/>
            <person name="Vilgalys R."/>
            <person name="Bonito G."/>
        </authorList>
    </citation>
    <scope>NUCLEOTIDE SEQUENCE [LARGE SCALE GENOMIC DNA]</scope>
    <source>
        <strain evidence="2 3">AG-77</strain>
    </source>
</reference>
<feature type="domain" description="F-box" evidence="1">
    <location>
        <begin position="13"/>
        <end position="50"/>
    </location>
</feature>
<name>A0A197JTI0_9FUNG</name>
<dbReference type="Gene3D" id="3.80.10.10">
    <property type="entry name" value="Ribonuclease Inhibitor"/>
    <property type="match status" value="1"/>
</dbReference>
<dbReference type="InterPro" id="IPR032675">
    <property type="entry name" value="LRR_dom_sf"/>
</dbReference>
<protein>
    <recommendedName>
        <fullName evidence="1">F-box domain-containing protein</fullName>
    </recommendedName>
</protein>
<evidence type="ECO:0000259" key="1">
    <source>
        <dbReference type="Pfam" id="PF12937"/>
    </source>
</evidence>
<keyword evidence="3" id="KW-1185">Reference proteome</keyword>
<gene>
    <name evidence="2" type="ORF">K457DRAFT_20233</name>
</gene>
<sequence length="602" mass="69397">MPKGTSPSLASVPELLELIGRYLTPPDLARCALTCRLWHHTLSPLLWETFDDSLYSWPNIMLALNSETDAGRQLKAWVDALFSKYGHHIRTLRVRHYYTVLVASECGGCTRLVSLQSFDFAEGLSKAQESGPGWCLETTRTVVPTVVESAIGVELSSWRSEADKDRDLTTARRFWMLLYLNSSTLRSLRLDKSLSKLCTLPSFDLLDKILTSLQNLKELSNTMYPTDVDRVLQQIPSLRSITGCPKRDTSSAVFNNVRFFDALTGMDMLTIRHYLTKFPNLDCLCLERLIHRRSMSQQQQQPIVDQDDINNVSFQLSEIRFTADDFPHNHSRLLFSWFPHLRHITLDRLNECIAHIIVTYCRELETFRQIEKKEVFLCTLSTDTALVLLQGCPNLKVLDVYESQIRAESLLASPPWVCKKLETLRCMITGVSRLSEEDITTLNNLSMTGSNNNVFLTKQDRHALRTARETMGYQQRILERLAKLTHLKVLELGFKRRKHHQYGRKEDYLYVDHYSDTLGLTMASGLGQLAALKNLEMFGFEGCYHEIDKPELDWMIKSWPRLRAMRGLRQNGVSTSRFEIRKTELRSYMQQIRRDIQQLGGK</sequence>
<dbReference type="InterPro" id="IPR001810">
    <property type="entry name" value="F-box_dom"/>
</dbReference>
<accession>A0A197JTI0</accession>
<evidence type="ECO:0000313" key="2">
    <source>
        <dbReference type="EMBL" id="OAQ28288.1"/>
    </source>
</evidence>
<dbReference type="OrthoDB" id="2352917at2759"/>
<dbReference type="Pfam" id="PF12937">
    <property type="entry name" value="F-box-like"/>
    <property type="match status" value="1"/>
</dbReference>
<organism evidence="2 3">
    <name type="scientific">Linnemannia elongata AG-77</name>
    <dbReference type="NCBI Taxonomy" id="1314771"/>
    <lineage>
        <taxon>Eukaryota</taxon>
        <taxon>Fungi</taxon>
        <taxon>Fungi incertae sedis</taxon>
        <taxon>Mucoromycota</taxon>
        <taxon>Mortierellomycotina</taxon>
        <taxon>Mortierellomycetes</taxon>
        <taxon>Mortierellales</taxon>
        <taxon>Mortierellaceae</taxon>
        <taxon>Linnemannia</taxon>
    </lineage>
</organism>
<dbReference type="InterPro" id="IPR036047">
    <property type="entry name" value="F-box-like_dom_sf"/>
</dbReference>
<evidence type="ECO:0000313" key="3">
    <source>
        <dbReference type="Proteomes" id="UP000078512"/>
    </source>
</evidence>
<dbReference type="SUPFAM" id="SSF81383">
    <property type="entry name" value="F-box domain"/>
    <property type="match status" value="1"/>
</dbReference>